<dbReference type="RefSeq" id="WP_057771134.1">
    <property type="nucleotide sequence ID" value="NZ_CP042593.1"/>
</dbReference>
<evidence type="ECO:0000313" key="2">
    <source>
        <dbReference type="EMBL" id="QED48290.1"/>
    </source>
</evidence>
<evidence type="ECO:0000313" key="3">
    <source>
        <dbReference type="Proteomes" id="UP000321555"/>
    </source>
</evidence>
<sequence>MLKELTRNKKKNYDVTIFQTPEFRQSKGYQQVYRLMIQGSDHVNCMDSVFAKFNVPDLIPADFKGRFISTGDILSIDEGRKGHYYYQLRPGGWKEINRVHIR</sequence>
<organism evidence="2 3">
    <name type="scientific">Cytobacillus dafuensis</name>
    <name type="common">Bacillus dafuensis</name>
    <dbReference type="NCBI Taxonomy" id="1742359"/>
    <lineage>
        <taxon>Bacteria</taxon>
        <taxon>Bacillati</taxon>
        <taxon>Bacillota</taxon>
        <taxon>Bacilli</taxon>
        <taxon>Bacillales</taxon>
        <taxon>Bacillaceae</taxon>
        <taxon>Cytobacillus</taxon>
    </lineage>
</organism>
<dbReference type="AlphaFoldDB" id="A0A5B8Z596"/>
<name>A0A5B8Z596_CYTDA</name>
<gene>
    <name evidence="2" type="ORF">FSZ17_14155</name>
</gene>
<proteinExistence type="predicted"/>
<evidence type="ECO:0000259" key="1">
    <source>
        <dbReference type="Pfam" id="PF14191"/>
    </source>
</evidence>
<dbReference type="KEGG" id="bda:FSZ17_14155"/>
<protein>
    <recommendedName>
        <fullName evidence="1">YodL-like domain-containing protein</fullName>
    </recommendedName>
</protein>
<keyword evidence="3" id="KW-1185">Reference proteome</keyword>
<reference evidence="3" key="1">
    <citation type="submission" date="2019-08" db="EMBL/GenBank/DDBJ databases">
        <authorList>
            <person name="Zheng X."/>
        </authorList>
    </citation>
    <scope>NUCLEOTIDE SEQUENCE [LARGE SCALE GENOMIC DNA]</scope>
    <source>
        <strain evidence="3">FJAT-25496</strain>
    </source>
</reference>
<dbReference type="OrthoDB" id="2894333at2"/>
<dbReference type="Proteomes" id="UP000321555">
    <property type="component" value="Chromosome"/>
</dbReference>
<feature type="domain" description="YodL-like" evidence="1">
    <location>
        <begin position="24"/>
        <end position="96"/>
    </location>
</feature>
<dbReference type="EMBL" id="CP042593">
    <property type="protein sequence ID" value="QED48290.1"/>
    <property type="molecule type" value="Genomic_DNA"/>
</dbReference>
<dbReference type="Pfam" id="PF14191">
    <property type="entry name" value="YodL"/>
    <property type="match status" value="1"/>
</dbReference>
<accession>A0A5B8Z596</accession>
<dbReference type="InterPro" id="IPR025923">
    <property type="entry name" value="YodL-like_dom"/>
</dbReference>